<evidence type="ECO:0000313" key="1">
    <source>
        <dbReference type="EMBL" id="MBW0493086.1"/>
    </source>
</evidence>
<comment type="caution">
    <text evidence="1">The sequence shown here is derived from an EMBL/GenBank/DDBJ whole genome shotgun (WGS) entry which is preliminary data.</text>
</comment>
<protein>
    <submittedName>
        <fullName evidence="1">Uncharacterized protein</fullName>
    </submittedName>
</protein>
<sequence length="92" mass="10464">MLGYKNNNSSYRILCLSDKIILISRNVKLEGIVFPSLRSNPQSQDQVTLAWGSHPSRTEMVDEVHQVRTELVDEPQPEEPAVIIEEAQEMVD</sequence>
<dbReference type="EMBL" id="AVOT02011910">
    <property type="protein sequence ID" value="MBW0493086.1"/>
    <property type="molecule type" value="Genomic_DNA"/>
</dbReference>
<dbReference type="Proteomes" id="UP000765509">
    <property type="component" value="Unassembled WGS sequence"/>
</dbReference>
<dbReference type="OrthoDB" id="3243429at2759"/>
<proteinExistence type="predicted"/>
<name>A0A9Q3D346_9BASI</name>
<dbReference type="AlphaFoldDB" id="A0A9Q3D346"/>
<gene>
    <name evidence="1" type="ORF">O181_032801</name>
</gene>
<keyword evidence="2" id="KW-1185">Reference proteome</keyword>
<evidence type="ECO:0000313" key="2">
    <source>
        <dbReference type="Proteomes" id="UP000765509"/>
    </source>
</evidence>
<organism evidence="1 2">
    <name type="scientific">Austropuccinia psidii MF-1</name>
    <dbReference type="NCBI Taxonomy" id="1389203"/>
    <lineage>
        <taxon>Eukaryota</taxon>
        <taxon>Fungi</taxon>
        <taxon>Dikarya</taxon>
        <taxon>Basidiomycota</taxon>
        <taxon>Pucciniomycotina</taxon>
        <taxon>Pucciniomycetes</taxon>
        <taxon>Pucciniales</taxon>
        <taxon>Sphaerophragmiaceae</taxon>
        <taxon>Austropuccinia</taxon>
    </lineage>
</organism>
<accession>A0A9Q3D346</accession>
<reference evidence="1" key="1">
    <citation type="submission" date="2021-03" db="EMBL/GenBank/DDBJ databases">
        <title>Draft genome sequence of rust myrtle Austropuccinia psidii MF-1, a brazilian biotype.</title>
        <authorList>
            <person name="Quecine M.C."/>
            <person name="Pachon D.M.R."/>
            <person name="Bonatelli M.L."/>
            <person name="Correr F.H."/>
            <person name="Franceschini L.M."/>
            <person name="Leite T.F."/>
            <person name="Margarido G.R.A."/>
            <person name="Almeida C.A."/>
            <person name="Ferrarezi J.A."/>
            <person name="Labate C.A."/>
        </authorList>
    </citation>
    <scope>NUCLEOTIDE SEQUENCE</scope>
    <source>
        <strain evidence="1">MF-1</strain>
    </source>
</reference>